<reference evidence="3 4" key="1">
    <citation type="submission" date="2020-08" db="EMBL/GenBank/DDBJ databases">
        <title>Genomic Encyclopedia of Type Strains, Phase IV (KMG-IV): sequencing the most valuable type-strain genomes for metagenomic binning, comparative biology and taxonomic classification.</title>
        <authorList>
            <person name="Goeker M."/>
        </authorList>
    </citation>
    <scope>NUCLEOTIDE SEQUENCE [LARGE SCALE GENOMIC DNA]</scope>
    <source>
        <strain evidence="3 4">DSM 27057</strain>
    </source>
</reference>
<protein>
    <submittedName>
        <fullName evidence="3">Acetyl esterase/lipase</fullName>
    </submittedName>
</protein>
<gene>
    <name evidence="3" type="ORF">GGR38_004327</name>
</gene>
<dbReference type="InterPro" id="IPR049492">
    <property type="entry name" value="BD-FAE-like_dom"/>
</dbReference>
<dbReference type="EMBL" id="JACIDX010000022">
    <property type="protein sequence ID" value="MBB3957353.1"/>
    <property type="molecule type" value="Genomic_DNA"/>
</dbReference>
<dbReference type="Proteomes" id="UP000548867">
    <property type="component" value="Unassembled WGS sequence"/>
</dbReference>
<dbReference type="InterPro" id="IPR050300">
    <property type="entry name" value="GDXG_lipolytic_enzyme"/>
</dbReference>
<comment type="caution">
    <text evidence="3">The sequence shown here is derived from an EMBL/GenBank/DDBJ whole genome shotgun (WGS) entry which is preliminary data.</text>
</comment>
<evidence type="ECO:0000313" key="3">
    <source>
        <dbReference type="EMBL" id="MBB3957353.1"/>
    </source>
</evidence>
<evidence type="ECO:0000256" key="1">
    <source>
        <dbReference type="ARBA" id="ARBA00022801"/>
    </source>
</evidence>
<keyword evidence="4" id="KW-1185">Reference proteome</keyword>
<evidence type="ECO:0000259" key="2">
    <source>
        <dbReference type="Pfam" id="PF20434"/>
    </source>
</evidence>
<evidence type="ECO:0000313" key="4">
    <source>
        <dbReference type="Proteomes" id="UP000548867"/>
    </source>
</evidence>
<dbReference type="GO" id="GO:0016787">
    <property type="term" value="F:hydrolase activity"/>
    <property type="evidence" value="ECO:0007669"/>
    <property type="project" value="UniProtKB-KW"/>
</dbReference>
<dbReference type="AlphaFoldDB" id="A0A7W6CMX6"/>
<dbReference type="Gene3D" id="3.40.50.1820">
    <property type="entry name" value="alpha/beta hydrolase"/>
    <property type="match status" value="1"/>
</dbReference>
<dbReference type="Pfam" id="PF20434">
    <property type="entry name" value="BD-FAE"/>
    <property type="match status" value="1"/>
</dbReference>
<dbReference type="PANTHER" id="PTHR48081">
    <property type="entry name" value="AB HYDROLASE SUPERFAMILY PROTEIN C4A8.06C"/>
    <property type="match status" value="1"/>
</dbReference>
<keyword evidence="1" id="KW-0378">Hydrolase</keyword>
<name>A0A7W6CMX6_9SPHN</name>
<dbReference type="RefSeq" id="WP_246405144.1">
    <property type="nucleotide sequence ID" value="NZ_JACIDX010000022.1"/>
</dbReference>
<sequence length="312" mass="33943">MRFDTGFLLLACAAFASPIQAHEVDESYSIARRFAQYVAQYPGIAWPAILPQTGQQILPDRVHKTMGERDLLIDIFRPAKARSRGVGIVLVHGGAWRSGARSHFHPLANLLAQRGYTVFIPQYRLSPEAPYPAGAQDIHDAMIWAQDHAKDYGIRPDRIALGGASSGGQLASLVAYGDGMFGAGGHPHALIDMDGVLDFTTPDALKYENAAGAGSSASKWLGGSYEQSPDRWREASAASHVGPQSPPTLIISSGNPRFTAGKDKVLAELARHKIPAQWYAFPKAPHDIWFFDPYLTTTADRIAAFLQSLPQR</sequence>
<feature type="domain" description="BD-FAE-like" evidence="2">
    <location>
        <begin position="73"/>
        <end position="252"/>
    </location>
</feature>
<organism evidence="3 4">
    <name type="scientific">Novosphingobium sediminicola</name>
    <dbReference type="NCBI Taxonomy" id="563162"/>
    <lineage>
        <taxon>Bacteria</taxon>
        <taxon>Pseudomonadati</taxon>
        <taxon>Pseudomonadota</taxon>
        <taxon>Alphaproteobacteria</taxon>
        <taxon>Sphingomonadales</taxon>
        <taxon>Sphingomonadaceae</taxon>
        <taxon>Novosphingobium</taxon>
    </lineage>
</organism>
<dbReference type="InterPro" id="IPR029058">
    <property type="entry name" value="AB_hydrolase_fold"/>
</dbReference>
<accession>A0A7W6CMX6</accession>
<proteinExistence type="predicted"/>
<dbReference type="SUPFAM" id="SSF53474">
    <property type="entry name" value="alpha/beta-Hydrolases"/>
    <property type="match status" value="1"/>
</dbReference>